<feature type="domain" description="RiboL-PSP-HEPN" evidence="1">
    <location>
        <begin position="2"/>
        <end position="156"/>
    </location>
</feature>
<dbReference type="Proteomes" id="UP000312512">
    <property type="component" value="Unassembled WGS sequence"/>
</dbReference>
<organism evidence="2 3">
    <name type="scientific">Nonomuraea phyllanthi</name>
    <dbReference type="NCBI Taxonomy" id="2219224"/>
    <lineage>
        <taxon>Bacteria</taxon>
        <taxon>Bacillati</taxon>
        <taxon>Actinomycetota</taxon>
        <taxon>Actinomycetes</taxon>
        <taxon>Streptosporangiales</taxon>
        <taxon>Streptosporangiaceae</taxon>
        <taxon>Nonomuraea</taxon>
    </lineage>
</organism>
<accession>A0A5C4VXF5</accession>
<dbReference type="EMBL" id="VDLX02000016">
    <property type="protein sequence ID" value="KAB8190211.1"/>
    <property type="molecule type" value="Genomic_DNA"/>
</dbReference>
<reference evidence="2 3" key="1">
    <citation type="submission" date="2019-10" db="EMBL/GenBank/DDBJ databases">
        <title>Nonomuraea sp. nov., isolated from Phyllanthus amarus.</title>
        <authorList>
            <person name="Klykleung N."/>
            <person name="Tanasupawat S."/>
        </authorList>
    </citation>
    <scope>NUCLEOTIDE SEQUENCE [LARGE SCALE GENOMIC DNA]</scope>
    <source>
        <strain evidence="2 3">PA1-10</strain>
    </source>
</reference>
<proteinExistence type="predicted"/>
<name>A0A5C4VXF5_9ACTN</name>
<sequence>MLVMLYAHLEGFTKFALEQYALTINDAKVPVSRLKPQLLAACLLDCFKRYRSSEASDPYDPSANRARQVLKDAELLQEISTLQNRVAVLDIKSVTSSDSNLSASVLRRNLALLALDDSDFHQFMHAMEGLLKLRNGIAHGEAVNLPSDPGFHKTEVRIFSLCETLMLVIYHSVRDETYLR</sequence>
<dbReference type="OrthoDB" id="4111339at2"/>
<comment type="caution">
    <text evidence="2">The sequence shown here is derived from an EMBL/GenBank/DDBJ whole genome shotgun (WGS) entry which is preliminary data.</text>
</comment>
<protein>
    <recommendedName>
        <fullName evidence="1">RiboL-PSP-HEPN domain-containing protein</fullName>
    </recommendedName>
</protein>
<dbReference type="Pfam" id="PF18735">
    <property type="entry name" value="HEPN_RiboL-PSP"/>
    <property type="match status" value="1"/>
</dbReference>
<keyword evidence="3" id="KW-1185">Reference proteome</keyword>
<dbReference type="AlphaFoldDB" id="A0A5C4VXF5"/>
<gene>
    <name evidence="2" type="ORF">FH608_035070</name>
</gene>
<evidence type="ECO:0000259" key="1">
    <source>
        <dbReference type="Pfam" id="PF18735"/>
    </source>
</evidence>
<evidence type="ECO:0000313" key="2">
    <source>
        <dbReference type="EMBL" id="KAB8190211.1"/>
    </source>
</evidence>
<dbReference type="InterPro" id="IPR041519">
    <property type="entry name" value="HEPN_RiboL-PSP"/>
</dbReference>
<evidence type="ECO:0000313" key="3">
    <source>
        <dbReference type="Proteomes" id="UP000312512"/>
    </source>
</evidence>